<gene>
    <name evidence="1" type="ORF">H2199_008056</name>
</gene>
<keyword evidence="2" id="KW-1185">Reference proteome</keyword>
<name>A0ACC2YMA2_9PEZI</name>
<evidence type="ECO:0000313" key="1">
    <source>
        <dbReference type="EMBL" id="KAJ9636381.1"/>
    </source>
</evidence>
<accession>A0ACC2YMA2</accession>
<dbReference type="Proteomes" id="UP001172680">
    <property type="component" value="Unassembled WGS sequence"/>
</dbReference>
<reference evidence="1" key="1">
    <citation type="submission" date="2022-10" db="EMBL/GenBank/DDBJ databases">
        <title>Culturing micro-colonial fungi from biological soil crusts in the Mojave desert and describing Neophaeococcomyces mojavensis, and introducing the new genera and species Taxawa tesnikishii.</title>
        <authorList>
            <person name="Kurbessoian T."/>
            <person name="Stajich J.E."/>
        </authorList>
    </citation>
    <scope>NUCLEOTIDE SEQUENCE</scope>
    <source>
        <strain evidence="1">JES_115</strain>
    </source>
</reference>
<dbReference type="EMBL" id="JAPDRP010000025">
    <property type="protein sequence ID" value="KAJ9636381.1"/>
    <property type="molecule type" value="Genomic_DNA"/>
</dbReference>
<comment type="caution">
    <text evidence="1">The sequence shown here is derived from an EMBL/GenBank/DDBJ whole genome shotgun (WGS) entry which is preliminary data.</text>
</comment>
<organism evidence="1 2">
    <name type="scientific">Coniosporium tulheliwenetii</name>
    <dbReference type="NCBI Taxonomy" id="3383036"/>
    <lineage>
        <taxon>Eukaryota</taxon>
        <taxon>Fungi</taxon>
        <taxon>Dikarya</taxon>
        <taxon>Ascomycota</taxon>
        <taxon>Pezizomycotina</taxon>
        <taxon>Dothideomycetes</taxon>
        <taxon>Dothideomycetes incertae sedis</taxon>
        <taxon>Coniosporium</taxon>
    </lineage>
</organism>
<sequence length="170" mass="19401">MRNKAKSLHYLTLAYTAADLYAVNFFVEATYGKHTKSTEALEKILNDEAKTHLLIKPRHLKAKVAKFSSALEFVEQNDPIKNCNQARCLTTIHYGVVAEDKTRGPIRRVCTTQMHFIPVLKKKQEPPFVLVGIYRQEENVGFKELFNPIDSTLENDVHSSATACVRRKPR</sequence>
<proteinExistence type="predicted"/>
<evidence type="ECO:0000313" key="2">
    <source>
        <dbReference type="Proteomes" id="UP001172680"/>
    </source>
</evidence>
<protein>
    <submittedName>
        <fullName evidence="1">Uncharacterized protein</fullName>
    </submittedName>
</protein>